<accession>A0A1I0HSH3</accession>
<evidence type="ECO:0000313" key="2">
    <source>
        <dbReference type="Proteomes" id="UP000199180"/>
    </source>
</evidence>
<dbReference type="Proteomes" id="UP000199180">
    <property type="component" value="Unassembled WGS sequence"/>
</dbReference>
<dbReference type="EMBL" id="FOHO01000012">
    <property type="protein sequence ID" value="SET87033.1"/>
    <property type="molecule type" value="Genomic_DNA"/>
</dbReference>
<sequence>MIDPTYLKAQCAASSVEVEKGGRGRQIGRTKGGMNT</sequence>
<dbReference type="STRING" id="364199.SAMN04489858_112105"/>
<evidence type="ECO:0000313" key="1">
    <source>
        <dbReference type="EMBL" id="SET87033.1"/>
    </source>
</evidence>
<reference evidence="1 2" key="1">
    <citation type="submission" date="2016-10" db="EMBL/GenBank/DDBJ databases">
        <authorList>
            <person name="de Groot N.N."/>
        </authorList>
    </citation>
    <scope>NUCLEOTIDE SEQUENCE [LARGE SCALE GENOMIC DNA]</scope>
    <source>
        <strain evidence="1 2">DSM 17862</strain>
    </source>
</reference>
<dbReference type="AlphaFoldDB" id="A0A1I0HSH3"/>
<organism evidence="1 2">
    <name type="scientific">Paracoccus homiensis</name>
    <dbReference type="NCBI Taxonomy" id="364199"/>
    <lineage>
        <taxon>Bacteria</taxon>
        <taxon>Pseudomonadati</taxon>
        <taxon>Pseudomonadota</taxon>
        <taxon>Alphaproteobacteria</taxon>
        <taxon>Rhodobacterales</taxon>
        <taxon>Paracoccaceae</taxon>
        <taxon>Paracoccus</taxon>
    </lineage>
</organism>
<proteinExistence type="predicted"/>
<gene>
    <name evidence="1" type="ORF">SAMN04489858_112105</name>
</gene>
<keyword evidence="2" id="KW-1185">Reference proteome</keyword>
<protein>
    <submittedName>
        <fullName evidence="1">Uncharacterized protein</fullName>
    </submittedName>
</protein>
<name>A0A1I0HSH3_9RHOB</name>